<keyword evidence="2" id="KW-1185">Reference proteome</keyword>
<protein>
    <submittedName>
        <fullName evidence="1">Uncharacterized protein</fullName>
    </submittedName>
</protein>
<dbReference type="AlphaFoldDB" id="A0AAW1E496"/>
<dbReference type="EMBL" id="JBCEZU010000566">
    <property type="protein sequence ID" value="KAK9517446.1"/>
    <property type="molecule type" value="Genomic_DNA"/>
</dbReference>
<name>A0AAW1E496_ZOAVI</name>
<accession>A0AAW1E496</accession>
<proteinExistence type="predicted"/>
<organism evidence="1 2">
    <name type="scientific">Zoarces viviparus</name>
    <name type="common">Viviparous eelpout</name>
    <name type="synonym">Blennius viviparus</name>
    <dbReference type="NCBI Taxonomy" id="48416"/>
    <lineage>
        <taxon>Eukaryota</taxon>
        <taxon>Metazoa</taxon>
        <taxon>Chordata</taxon>
        <taxon>Craniata</taxon>
        <taxon>Vertebrata</taxon>
        <taxon>Euteleostomi</taxon>
        <taxon>Actinopterygii</taxon>
        <taxon>Neopterygii</taxon>
        <taxon>Teleostei</taxon>
        <taxon>Neoteleostei</taxon>
        <taxon>Acanthomorphata</taxon>
        <taxon>Eupercaria</taxon>
        <taxon>Perciformes</taxon>
        <taxon>Cottioidei</taxon>
        <taxon>Zoarcales</taxon>
        <taxon>Zoarcidae</taxon>
        <taxon>Zoarcinae</taxon>
        <taxon>Zoarces</taxon>
    </lineage>
</organism>
<evidence type="ECO:0000313" key="2">
    <source>
        <dbReference type="Proteomes" id="UP001488805"/>
    </source>
</evidence>
<sequence length="74" mass="8276">MLRPGSASQLALEDLICLPTNDRRRQKEGCLMSGGVYCHWVGCGVPRGTAAFPIRQLRLNGQQTHNGAEKWMHR</sequence>
<dbReference type="Proteomes" id="UP001488805">
    <property type="component" value="Unassembled WGS sequence"/>
</dbReference>
<evidence type="ECO:0000313" key="1">
    <source>
        <dbReference type="EMBL" id="KAK9517446.1"/>
    </source>
</evidence>
<comment type="caution">
    <text evidence="1">The sequence shown here is derived from an EMBL/GenBank/DDBJ whole genome shotgun (WGS) entry which is preliminary data.</text>
</comment>
<reference evidence="1 2" key="1">
    <citation type="journal article" date="2024" name="Genome Biol. Evol.">
        <title>Chromosome-level genome assembly of the viviparous eelpout Zoarces viviparus.</title>
        <authorList>
            <person name="Fuhrmann N."/>
            <person name="Brasseur M.V."/>
            <person name="Bakowski C.E."/>
            <person name="Podsiadlowski L."/>
            <person name="Prost S."/>
            <person name="Krehenwinkel H."/>
            <person name="Mayer C."/>
        </authorList>
    </citation>
    <scope>NUCLEOTIDE SEQUENCE [LARGE SCALE GENOMIC DNA]</scope>
    <source>
        <strain evidence="1">NO-MEL_2022_Ind0_liver</strain>
    </source>
</reference>
<gene>
    <name evidence="1" type="ORF">VZT92_023981</name>
</gene>